<dbReference type="PROSITE" id="PS51071">
    <property type="entry name" value="HTH_RPIR"/>
    <property type="match status" value="1"/>
</dbReference>
<dbReference type="EMBL" id="FMJB01000053">
    <property type="protein sequence ID" value="SCM68149.1"/>
    <property type="molecule type" value="Genomic_DNA"/>
</dbReference>
<reference evidence="3" key="1">
    <citation type="submission" date="2016-09" db="EMBL/GenBank/DDBJ databases">
        <authorList>
            <person name="Wibberg D."/>
        </authorList>
    </citation>
    <scope>NUCLEOTIDE SEQUENCE [LARGE SCALE GENOMIC DNA]</scope>
</reference>
<evidence type="ECO:0000259" key="1">
    <source>
        <dbReference type="PROSITE" id="PS51071"/>
    </source>
</evidence>
<dbReference type="Proteomes" id="UP000184085">
    <property type="component" value="Unassembled WGS sequence"/>
</dbReference>
<dbReference type="Gene3D" id="1.10.10.10">
    <property type="entry name" value="Winged helix-like DNA-binding domain superfamily/Winged helix DNA-binding domain"/>
    <property type="match status" value="1"/>
</dbReference>
<dbReference type="InterPro" id="IPR000281">
    <property type="entry name" value="HTH_RpiR"/>
</dbReference>
<keyword evidence="3" id="KW-1185">Reference proteome</keyword>
<proteinExistence type="predicted"/>
<dbReference type="Gene3D" id="3.40.50.10490">
    <property type="entry name" value="Glucose-6-phosphate isomerase like protein, domain 1"/>
    <property type="match status" value="1"/>
</dbReference>
<dbReference type="PANTHER" id="PTHR30514">
    <property type="entry name" value="GLUCOKINASE"/>
    <property type="match status" value="1"/>
</dbReference>
<evidence type="ECO:0000313" key="2">
    <source>
        <dbReference type="EMBL" id="SCM68149.1"/>
    </source>
</evidence>
<dbReference type="GO" id="GO:0003677">
    <property type="term" value="F:DNA binding"/>
    <property type="evidence" value="ECO:0007669"/>
    <property type="project" value="InterPro"/>
</dbReference>
<name>A0A1M4N011_9RHOB</name>
<dbReference type="InterPro" id="IPR047640">
    <property type="entry name" value="RpiR-like"/>
</dbReference>
<protein>
    <submittedName>
        <fullName evidence="2">Sugar isomerase</fullName>
    </submittedName>
</protein>
<dbReference type="InterPro" id="IPR036388">
    <property type="entry name" value="WH-like_DNA-bd_sf"/>
</dbReference>
<dbReference type="SUPFAM" id="SSF53697">
    <property type="entry name" value="SIS domain"/>
    <property type="match status" value="1"/>
</dbReference>
<dbReference type="GO" id="GO:0097367">
    <property type="term" value="F:carbohydrate derivative binding"/>
    <property type="evidence" value="ECO:0007669"/>
    <property type="project" value="InterPro"/>
</dbReference>
<gene>
    <name evidence="2" type="ORF">KARMA_2361</name>
</gene>
<dbReference type="AlphaFoldDB" id="A0A1M4N011"/>
<dbReference type="GO" id="GO:1901135">
    <property type="term" value="P:carbohydrate derivative metabolic process"/>
    <property type="evidence" value="ECO:0007669"/>
    <property type="project" value="InterPro"/>
</dbReference>
<organism evidence="2 3">
    <name type="scientific">Donghicola eburneus</name>
    <dbReference type="NCBI Taxonomy" id="393278"/>
    <lineage>
        <taxon>Bacteria</taxon>
        <taxon>Pseudomonadati</taxon>
        <taxon>Pseudomonadota</taxon>
        <taxon>Alphaproteobacteria</taxon>
        <taxon>Rhodobacterales</taxon>
        <taxon>Roseobacteraceae</taxon>
        <taxon>Donghicola</taxon>
    </lineage>
</organism>
<evidence type="ECO:0000313" key="3">
    <source>
        <dbReference type="Proteomes" id="UP000184085"/>
    </source>
</evidence>
<dbReference type="RefSeq" id="WP_072706790.1">
    <property type="nucleotide sequence ID" value="NZ_FMJB01000053.1"/>
</dbReference>
<feature type="domain" description="HTH rpiR-type" evidence="1">
    <location>
        <begin position="11"/>
        <end position="87"/>
    </location>
</feature>
<dbReference type="SUPFAM" id="SSF46689">
    <property type="entry name" value="Homeodomain-like"/>
    <property type="match status" value="1"/>
</dbReference>
<dbReference type="InterPro" id="IPR009057">
    <property type="entry name" value="Homeodomain-like_sf"/>
</dbReference>
<dbReference type="GO" id="GO:0003700">
    <property type="term" value="F:DNA-binding transcription factor activity"/>
    <property type="evidence" value="ECO:0007669"/>
    <property type="project" value="InterPro"/>
</dbReference>
<accession>A0A1M4N011</accession>
<dbReference type="InterPro" id="IPR046348">
    <property type="entry name" value="SIS_dom_sf"/>
</dbReference>
<dbReference type="Pfam" id="PF01418">
    <property type="entry name" value="HTH_6"/>
    <property type="match status" value="1"/>
</dbReference>
<sequence length="286" mass="31004">MPENAAVLAGKPIVQRIHEFYPKLPEGERKVADVLLAAPADLAVRNAIELATQAEVSNATVTRLFRRLGYASFDEARQAARAMRATGSPLFSGKASKPLGDPISELVHEETVVIEATLSRVNPLVLRAIGSAIRTAPRIRTLGYRNSHFLSQYLTAQIAMMRPGVAPLLMPGQTESEGISSLGPQDLAIVVAMRRRPAGFNRMVEAIATRGCKVLLLADESIRGAPAHATWTLDCVVETPQFADSYVGALALLRMIVVEAERALGAAGHRHMEDVEDLRERLGELE</sequence>
<dbReference type="GO" id="GO:0016853">
    <property type="term" value="F:isomerase activity"/>
    <property type="evidence" value="ECO:0007669"/>
    <property type="project" value="UniProtKB-KW"/>
</dbReference>
<dbReference type="PANTHER" id="PTHR30514:SF18">
    <property type="entry name" value="RPIR-FAMILY TRANSCRIPTIONAL REGULATOR"/>
    <property type="match status" value="1"/>
</dbReference>
<keyword evidence="2" id="KW-0413">Isomerase</keyword>